<evidence type="ECO:0000256" key="4">
    <source>
        <dbReference type="ARBA" id="ARBA00022617"/>
    </source>
</evidence>
<dbReference type="InterPro" id="IPR052168">
    <property type="entry name" value="Cytochrome_b561_oxidase"/>
</dbReference>
<evidence type="ECO:0000256" key="3">
    <source>
        <dbReference type="ARBA" id="ARBA00022475"/>
    </source>
</evidence>
<evidence type="ECO:0000256" key="1">
    <source>
        <dbReference type="ARBA" id="ARBA00004651"/>
    </source>
</evidence>
<evidence type="ECO:0000313" key="14">
    <source>
        <dbReference type="EMBL" id="MBD2566467.1"/>
    </source>
</evidence>
<evidence type="ECO:0000256" key="11">
    <source>
        <dbReference type="ARBA" id="ARBA00037975"/>
    </source>
</evidence>
<dbReference type="PANTHER" id="PTHR30529:SF1">
    <property type="entry name" value="CYTOCHROME B561 HOMOLOG 2"/>
    <property type="match status" value="1"/>
</dbReference>
<protein>
    <submittedName>
        <fullName evidence="14">Cytochrome b</fullName>
    </submittedName>
</protein>
<keyword evidence="9" id="KW-0408">Iron</keyword>
<evidence type="ECO:0000256" key="10">
    <source>
        <dbReference type="ARBA" id="ARBA00023136"/>
    </source>
</evidence>
<keyword evidence="2" id="KW-0813">Transport</keyword>
<reference evidence="14 15" key="1">
    <citation type="journal article" date="2020" name="ISME J.">
        <title>Comparative genomics reveals insights into cyanobacterial evolution and habitat adaptation.</title>
        <authorList>
            <person name="Chen M.Y."/>
            <person name="Teng W.K."/>
            <person name="Zhao L."/>
            <person name="Hu C.X."/>
            <person name="Zhou Y.K."/>
            <person name="Han B.P."/>
            <person name="Song L.R."/>
            <person name="Shu W.S."/>
        </authorList>
    </citation>
    <scope>NUCLEOTIDE SEQUENCE [LARGE SCALE GENOMIC DNA]</scope>
    <source>
        <strain evidence="14 15">FACHB-196</strain>
    </source>
</reference>
<dbReference type="EMBL" id="JACJST010000001">
    <property type="protein sequence ID" value="MBD2566467.1"/>
    <property type="molecule type" value="Genomic_DNA"/>
</dbReference>
<keyword evidence="8 12" id="KW-1133">Transmembrane helix</keyword>
<evidence type="ECO:0000256" key="7">
    <source>
        <dbReference type="ARBA" id="ARBA00022982"/>
    </source>
</evidence>
<evidence type="ECO:0000256" key="2">
    <source>
        <dbReference type="ARBA" id="ARBA00022448"/>
    </source>
</evidence>
<keyword evidence="5 12" id="KW-0812">Transmembrane</keyword>
<dbReference type="Proteomes" id="UP000640531">
    <property type="component" value="Unassembled WGS sequence"/>
</dbReference>
<gene>
    <name evidence="14" type="ORF">H6G59_00865</name>
</gene>
<dbReference type="PANTHER" id="PTHR30529">
    <property type="entry name" value="CYTOCHROME B561"/>
    <property type="match status" value="1"/>
</dbReference>
<feature type="transmembrane region" description="Helical" evidence="12">
    <location>
        <begin position="151"/>
        <end position="168"/>
    </location>
</feature>
<name>A0ABR8FB61_9NOST</name>
<sequence length="194" mass="23039">MFSVNTPPKPRQNSAFKHLMSIHWWMSIGYLILFVTGTFMSRLPREVFIRSSLYDFHKSMAILLMAVLTWRILVLLRVWWRKYTKKFPKFTSEWFQTVALHTSLYIFMWAVPIAGFLLSNSYKSNNVSFFGILLPDIFPQNSAMVDIGRSLHFWLAYTFLAFIILHTIQQIKVVRSLWRKFTKLINFQNNLSND</sequence>
<evidence type="ECO:0000256" key="6">
    <source>
        <dbReference type="ARBA" id="ARBA00022723"/>
    </source>
</evidence>
<feature type="transmembrane region" description="Helical" evidence="12">
    <location>
        <begin position="98"/>
        <end position="118"/>
    </location>
</feature>
<evidence type="ECO:0000259" key="13">
    <source>
        <dbReference type="Pfam" id="PF01292"/>
    </source>
</evidence>
<keyword evidence="10 12" id="KW-0472">Membrane</keyword>
<keyword evidence="3" id="KW-1003">Cell membrane</keyword>
<feature type="domain" description="Cytochrome b561 bacterial/Ni-hydrogenase" evidence="13">
    <location>
        <begin position="20"/>
        <end position="168"/>
    </location>
</feature>
<feature type="transmembrane region" description="Helical" evidence="12">
    <location>
        <begin position="60"/>
        <end position="78"/>
    </location>
</feature>
<dbReference type="Pfam" id="PF01292">
    <property type="entry name" value="Ni_hydr_CYTB"/>
    <property type="match status" value="1"/>
</dbReference>
<evidence type="ECO:0000256" key="12">
    <source>
        <dbReference type="SAM" id="Phobius"/>
    </source>
</evidence>
<dbReference type="InterPro" id="IPR011577">
    <property type="entry name" value="Cyt_b561_bac/Ni-Hgenase"/>
</dbReference>
<keyword evidence="4" id="KW-0349">Heme</keyword>
<evidence type="ECO:0000313" key="15">
    <source>
        <dbReference type="Proteomes" id="UP000640531"/>
    </source>
</evidence>
<feature type="transmembrane region" description="Helical" evidence="12">
    <location>
        <begin position="21"/>
        <end position="40"/>
    </location>
</feature>
<comment type="similarity">
    <text evidence="11">Belongs to the cytochrome b561 family.</text>
</comment>
<keyword evidence="15" id="KW-1185">Reference proteome</keyword>
<keyword evidence="6" id="KW-0479">Metal-binding</keyword>
<keyword evidence="7" id="KW-0249">Electron transport</keyword>
<organism evidence="14 15">
    <name type="scientific">Anabaena lutea FACHB-196</name>
    <dbReference type="NCBI Taxonomy" id="2692881"/>
    <lineage>
        <taxon>Bacteria</taxon>
        <taxon>Bacillati</taxon>
        <taxon>Cyanobacteriota</taxon>
        <taxon>Cyanophyceae</taxon>
        <taxon>Nostocales</taxon>
        <taxon>Nostocaceae</taxon>
        <taxon>Anabaena</taxon>
    </lineage>
</organism>
<evidence type="ECO:0000256" key="5">
    <source>
        <dbReference type="ARBA" id="ARBA00022692"/>
    </source>
</evidence>
<dbReference type="SUPFAM" id="SSF81342">
    <property type="entry name" value="Transmembrane di-heme cytochromes"/>
    <property type="match status" value="1"/>
</dbReference>
<evidence type="ECO:0000256" key="9">
    <source>
        <dbReference type="ARBA" id="ARBA00023004"/>
    </source>
</evidence>
<dbReference type="InterPro" id="IPR016174">
    <property type="entry name" value="Di-haem_cyt_TM"/>
</dbReference>
<evidence type="ECO:0000256" key="8">
    <source>
        <dbReference type="ARBA" id="ARBA00022989"/>
    </source>
</evidence>
<accession>A0ABR8FB61</accession>
<proteinExistence type="inferred from homology"/>
<comment type="caution">
    <text evidence="14">The sequence shown here is derived from an EMBL/GenBank/DDBJ whole genome shotgun (WGS) entry which is preliminary data.</text>
</comment>
<comment type="subcellular location">
    <subcellularLocation>
        <location evidence="1">Cell membrane</location>
        <topology evidence="1">Multi-pass membrane protein</topology>
    </subcellularLocation>
</comment>